<dbReference type="InterPro" id="IPR055290">
    <property type="entry name" value="At3g26010-like"/>
</dbReference>
<dbReference type="PANTHER" id="PTHR35546:SF134">
    <property type="entry name" value="F-BOX ASSOCIATED DOMAIN-CONTAINING PROTEIN"/>
    <property type="match status" value="1"/>
</dbReference>
<proteinExistence type="predicted"/>
<protein>
    <submittedName>
        <fullName evidence="2">F-box protein-like</fullName>
    </submittedName>
</protein>
<keyword evidence="3" id="KW-1185">Reference proteome</keyword>
<organism evidence="2 3">
    <name type="scientific">Dorcoceras hygrometricum</name>
    <dbReference type="NCBI Taxonomy" id="472368"/>
    <lineage>
        <taxon>Eukaryota</taxon>
        <taxon>Viridiplantae</taxon>
        <taxon>Streptophyta</taxon>
        <taxon>Embryophyta</taxon>
        <taxon>Tracheophyta</taxon>
        <taxon>Spermatophyta</taxon>
        <taxon>Magnoliopsida</taxon>
        <taxon>eudicotyledons</taxon>
        <taxon>Gunneridae</taxon>
        <taxon>Pentapetalae</taxon>
        <taxon>asterids</taxon>
        <taxon>lamiids</taxon>
        <taxon>Lamiales</taxon>
        <taxon>Gesneriaceae</taxon>
        <taxon>Didymocarpoideae</taxon>
        <taxon>Trichosporeae</taxon>
        <taxon>Loxocarpinae</taxon>
        <taxon>Dorcoceras</taxon>
    </lineage>
</organism>
<dbReference type="PANTHER" id="PTHR35546">
    <property type="entry name" value="F-BOX PROTEIN INTERACTION DOMAIN PROTEIN-RELATED"/>
    <property type="match status" value="1"/>
</dbReference>
<dbReference type="Pfam" id="PF07734">
    <property type="entry name" value="FBA_1"/>
    <property type="match status" value="1"/>
</dbReference>
<dbReference type="Proteomes" id="UP000250235">
    <property type="component" value="Unassembled WGS sequence"/>
</dbReference>
<sequence length="294" mass="33841">MAKTLRHFRLGFSYPRMLQSCNGLLLLECRNSPFGWKNYYVCNPTNKCIRKLAFDNKKRDLISGLCLAFDPLKSPNYKVVCVKVKENSAFDQYIIEVYDSKDHAWTSLGPPFSASPNTQFCNGIFLNNGIYWIKPRARSCFLDLEMGSVATLPTIRFPRCKAGGSHKNYVLESNGHIHCVSLYLQPKMKSVLVFELLEDNSCWIQTLRGDLNPISAAFPAMMVAEVSVLGIVRGDREEDSILLLHFHDMIVLYRFWDGEFWLVFDLKTQGFGRDFRFHFDRNHVFQLVETLAPV</sequence>
<accession>A0A2Z6ZZB3</accession>
<gene>
    <name evidence="2" type="ORF">F511_44271</name>
</gene>
<dbReference type="InterPro" id="IPR006527">
    <property type="entry name" value="F-box-assoc_dom_typ1"/>
</dbReference>
<name>A0A2Z6ZZB3_9LAMI</name>
<reference evidence="2 3" key="1">
    <citation type="journal article" date="2015" name="Proc. Natl. Acad. Sci. U.S.A.">
        <title>The resurrection genome of Boea hygrometrica: A blueprint for survival of dehydration.</title>
        <authorList>
            <person name="Xiao L."/>
            <person name="Yang G."/>
            <person name="Zhang L."/>
            <person name="Yang X."/>
            <person name="Zhao S."/>
            <person name="Ji Z."/>
            <person name="Zhou Q."/>
            <person name="Hu M."/>
            <person name="Wang Y."/>
            <person name="Chen M."/>
            <person name="Xu Y."/>
            <person name="Jin H."/>
            <person name="Xiao X."/>
            <person name="Hu G."/>
            <person name="Bao F."/>
            <person name="Hu Y."/>
            <person name="Wan P."/>
            <person name="Li L."/>
            <person name="Deng X."/>
            <person name="Kuang T."/>
            <person name="Xiang C."/>
            <person name="Zhu J.K."/>
            <person name="Oliver M.J."/>
            <person name="He Y."/>
        </authorList>
    </citation>
    <scope>NUCLEOTIDE SEQUENCE [LARGE SCALE GENOMIC DNA]</scope>
    <source>
        <strain evidence="3">cv. XS01</strain>
    </source>
</reference>
<evidence type="ECO:0000313" key="3">
    <source>
        <dbReference type="Proteomes" id="UP000250235"/>
    </source>
</evidence>
<dbReference type="OrthoDB" id="605328at2759"/>
<dbReference type="EMBL" id="KV021474">
    <property type="protein sequence ID" value="KZV14183.1"/>
    <property type="molecule type" value="Genomic_DNA"/>
</dbReference>
<evidence type="ECO:0000259" key="1">
    <source>
        <dbReference type="Pfam" id="PF07734"/>
    </source>
</evidence>
<dbReference type="AlphaFoldDB" id="A0A2Z6ZZB3"/>
<feature type="domain" description="F-box associated beta-propeller type 1" evidence="1">
    <location>
        <begin position="20"/>
        <end position="134"/>
    </location>
</feature>
<evidence type="ECO:0000313" key="2">
    <source>
        <dbReference type="EMBL" id="KZV14183.1"/>
    </source>
</evidence>